<dbReference type="Pfam" id="PF13167">
    <property type="entry name" value="GTP-bdg_N"/>
    <property type="match status" value="1"/>
</dbReference>
<dbReference type="PROSITE" id="PS51705">
    <property type="entry name" value="G_HFLX"/>
    <property type="match status" value="1"/>
</dbReference>
<dbReference type="PRINTS" id="PR00326">
    <property type="entry name" value="GTP1OBG"/>
</dbReference>
<feature type="binding site" evidence="7">
    <location>
        <begin position="339"/>
        <end position="341"/>
    </location>
    <ligand>
        <name>GTP</name>
        <dbReference type="ChEBI" id="CHEBI:37565"/>
    </ligand>
</feature>
<dbReference type="Gene3D" id="3.40.50.11060">
    <property type="entry name" value="GTPase HflX, N-terminal domain"/>
    <property type="match status" value="1"/>
</dbReference>
<feature type="domain" description="Hflx-type G" evidence="9">
    <location>
        <begin position="192"/>
        <end position="361"/>
    </location>
</feature>
<dbReference type="Gene3D" id="6.10.250.2860">
    <property type="match status" value="1"/>
</dbReference>
<dbReference type="GO" id="GO:0005525">
    <property type="term" value="F:GTP binding"/>
    <property type="evidence" value="ECO:0007669"/>
    <property type="project" value="UniProtKB-UniRule"/>
</dbReference>
<dbReference type="GO" id="GO:0003924">
    <property type="term" value="F:GTPase activity"/>
    <property type="evidence" value="ECO:0007669"/>
    <property type="project" value="UniProtKB-UniRule"/>
</dbReference>
<evidence type="ECO:0000256" key="2">
    <source>
        <dbReference type="ARBA" id="ARBA00022723"/>
    </source>
</evidence>
<protein>
    <recommendedName>
        <fullName evidence="6">GTPase HflX</fullName>
    </recommendedName>
    <alternativeName>
        <fullName evidence="6">GTP-binding protein HflX</fullName>
    </alternativeName>
</protein>
<evidence type="ECO:0000256" key="6">
    <source>
        <dbReference type="HAMAP-Rule" id="MF_00900"/>
    </source>
</evidence>
<evidence type="ECO:0000256" key="5">
    <source>
        <dbReference type="ARBA" id="ARBA00023134"/>
    </source>
</evidence>
<comment type="function">
    <text evidence="6">GTPase that associates with the 50S ribosomal subunit and may have a role during protein synthesis or ribosome biogenesis.</text>
</comment>
<keyword evidence="5 6" id="KW-0342">GTP-binding</keyword>
<feature type="binding site" evidence="7">
    <location>
        <begin position="314"/>
        <end position="317"/>
    </location>
    <ligand>
        <name>GTP</name>
        <dbReference type="ChEBI" id="CHEBI:37565"/>
    </ligand>
</feature>
<feature type="binding site" evidence="8">
    <location>
        <position position="205"/>
    </location>
    <ligand>
        <name>Mg(2+)</name>
        <dbReference type="ChEBI" id="CHEBI:18420"/>
    </ligand>
</feature>
<keyword evidence="4 8" id="KW-0460">Magnesium</keyword>
<gene>
    <name evidence="6 10" type="primary">hflX</name>
    <name evidence="10" type="ORF">ENX07_04200</name>
</gene>
<feature type="binding site" evidence="7">
    <location>
        <begin position="198"/>
        <end position="205"/>
    </location>
    <ligand>
        <name>GTP</name>
        <dbReference type="ChEBI" id="CHEBI:37565"/>
    </ligand>
</feature>
<dbReference type="GO" id="GO:0046872">
    <property type="term" value="F:metal ion binding"/>
    <property type="evidence" value="ECO:0007669"/>
    <property type="project" value="UniProtKB-KW"/>
</dbReference>
<comment type="cofactor">
    <cofactor evidence="8">
        <name>Mg(2+)</name>
        <dbReference type="ChEBI" id="CHEBI:18420"/>
    </cofactor>
</comment>
<comment type="subcellular location">
    <subcellularLocation>
        <location evidence="6">Cytoplasm</location>
    </subcellularLocation>
    <text evidence="6">May associate with membranes.</text>
</comment>
<dbReference type="EMBL" id="DTMQ01000027">
    <property type="protein sequence ID" value="HGE99254.1"/>
    <property type="molecule type" value="Genomic_DNA"/>
</dbReference>
<evidence type="ECO:0000256" key="8">
    <source>
        <dbReference type="PIRSR" id="PIRSR006809-2"/>
    </source>
</evidence>
<evidence type="ECO:0000259" key="9">
    <source>
        <dbReference type="PROSITE" id="PS51705"/>
    </source>
</evidence>
<evidence type="ECO:0000256" key="1">
    <source>
        <dbReference type="ARBA" id="ARBA00022490"/>
    </source>
</evidence>
<evidence type="ECO:0000313" key="10">
    <source>
        <dbReference type="EMBL" id="HGE99254.1"/>
    </source>
</evidence>
<dbReference type="FunFam" id="3.40.50.11060:FF:000001">
    <property type="entry name" value="GTPase HflX"/>
    <property type="match status" value="1"/>
</dbReference>
<feature type="binding site" evidence="7">
    <location>
        <begin position="245"/>
        <end position="248"/>
    </location>
    <ligand>
        <name>GTP</name>
        <dbReference type="ChEBI" id="CHEBI:37565"/>
    </ligand>
</feature>
<evidence type="ECO:0000256" key="3">
    <source>
        <dbReference type="ARBA" id="ARBA00022741"/>
    </source>
</evidence>
<organism evidence="10">
    <name type="scientific">candidate division WOR-3 bacterium</name>
    <dbReference type="NCBI Taxonomy" id="2052148"/>
    <lineage>
        <taxon>Bacteria</taxon>
        <taxon>Bacteria division WOR-3</taxon>
    </lineage>
</organism>
<dbReference type="GO" id="GO:0043022">
    <property type="term" value="F:ribosome binding"/>
    <property type="evidence" value="ECO:0007669"/>
    <property type="project" value="TreeGrafter"/>
</dbReference>
<dbReference type="InterPro" id="IPR030394">
    <property type="entry name" value="G_HFLX_dom"/>
</dbReference>
<sequence>MDRVILVGLARSPKERWKKIDSLAELEALTQTAGGEVVGKFLQIKEKPSPRTLLGKGKIFELRNLCAQYQCNLLIFDETLTPSQIRNIRSECGVDVIDRRALILDIFALHARTAEAALQVEMAQLEYRASMLTGKGIALSRLGGGIGTRGPGEKKLEEDRRRIKHRISVLKRALAEIDKERKVQRESRSPFFRISLCGYTNAGKSTLLNRLTNAGVRVSPELFSTLDPKTNVLEIEKNIKVLMTDTIGFIRDLPPQLLASFKATLDEIREADLILQIIDATSEDLEEKIGVVEKTLKEIGINLEEEDKMIRVFNKIDLIFERQQIERLKKIYPSGVFLSALTGEGLENLIERIKEKMRPLIKTSTFTFPITRGDIFSKIYSVGNVLSVNEAQGKYRLRVRGYIHALNRLRKEIKKG</sequence>
<dbReference type="InterPro" id="IPR032305">
    <property type="entry name" value="GTP-bd_M"/>
</dbReference>
<comment type="similarity">
    <text evidence="6">Belongs to the TRAFAC class OBG-HflX-like GTPase superfamily. HflX GTPase family.</text>
</comment>
<dbReference type="AlphaFoldDB" id="A0A7C3YSS6"/>
<dbReference type="InterPro" id="IPR027417">
    <property type="entry name" value="P-loop_NTPase"/>
</dbReference>
<dbReference type="InterPro" id="IPR025121">
    <property type="entry name" value="GTPase_HflX_N"/>
</dbReference>
<dbReference type="PIRSF" id="PIRSF006809">
    <property type="entry name" value="GTP-binding_hflX_prd"/>
    <property type="match status" value="1"/>
</dbReference>
<name>A0A7C3YSS6_UNCW3</name>
<evidence type="ECO:0000256" key="7">
    <source>
        <dbReference type="PIRSR" id="PIRSR006809-1"/>
    </source>
</evidence>
<dbReference type="HAMAP" id="MF_00900">
    <property type="entry name" value="GTPase_HflX"/>
    <property type="match status" value="1"/>
</dbReference>
<dbReference type="InterPro" id="IPR016496">
    <property type="entry name" value="GTPase_HflX"/>
</dbReference>
<evidence type="ECO:0000256" key="4">
    <source>
        <dbReference type="ARBA" id="ARBA00022842"/>
    </source>
</evidence>
<comment type="caution">
    <text evidence="10">The sequence shown here is derived from an EMBL/GenBank/DDBJ whole genome shotgun (WGS) entry which is preliminary data.</text>
</comment>
<dbReference type="CDD" id="cd01878">
    <property type="entry name" value="HflX"/>
    <property type="match status" value="1"/>
</dbReference>
<dbReference type="GO" id="GO:0005737">
    <property type="term" value="C:cytoplasm"/>
    <property type="evidence" value="ECO:0007669"/>
    <property type="project" value="UniProtKB-SubCell"/>
</dbReference>
<feature type="binding site" evidence="8">
    <location>
        <position position="225"/>
    </location>
    <ligand>
        <name>Mg(2+)</name>
        <dbReference type="ChEBI" id="CHEBI:18420"/>
    </ligand>
</feature>
<dbReference type="InterPro" id="IPR042108">
    <property type="entry name" value="GTPase_HflX_N_sf"/>
</dbReference>
<comment type="subunit">
    <text evidence="6">Monomer. Associates with the 50S ribosomal subunit.</text>
</comment>
<dbReference type="PANTHER" id="PTHR10229:SF0">
    <property type="entry name" value="GTP-BINDING PROTEIN 6-RELATED"/>
    <property type="match status" value="1"/>
</dbReference>
<dbReference type="InterPro" id="IPR006073">
    <property type="entry name" value="GTP-bd"/>
</dbReference>
<keyword evidence="1 6" id="KW-0963">Cytoplasm</keyword>
<dbReference type="PANTHER" id="PTHR10229">
    <property type="entry name" value="GTP-BINDING PROTEIN HFLX"/>
    <property type="match status" value="1"/>
</dbReference>
<reference evidence="10" key="1">
    <citation type="journal article" date="2020" name="mSystems">
        <title>Genome- and Community-Level Interaction Insights into Carbon Utilization and Element Cycling Functions of Hydrothermarchaeota in Hydrothermal Sediment.</title>
        <authorList>
            <person name="Zhou Z."/>
            <person name="Liu Y."/>
            <person name="Xu W."/>
            <person name="Pan J."/>
            <person name="Luo Z.H."/>
            <person name="Li M."/>
        </authorList>
    </citation>
    <scope>NUCLEOTIDE SEQUENCE [LARGE SCALE GENOMIC DNA]</scope>
    <source>
        <strain evidence="10">SpSt-906</strain>
    </source>
</reference>
<accession>A0A7C3YSS6</accession>
<dbReference type="SUPFAM" id="SSF52540">
    <property type="entry name" value="P-loop containing nucleoside triphosphate hydrolases"/>
    <property type="match status" value="1"/>
</dbReference>
<feature type="binding site" evidence="7">
    <location>
        <begin position="223"/>
        <end position="227"/>
    </location>
    <ligand>
        <name>GTP</name>
        <dbReference type="ChEBI" id="CHEBI:37565"/>
    </ligand>
</feature>
<keyword evidence="2 8" id="KW-0479">Metal-binding</keyword>
<keyword evidence="3 6" id="KW-0547">Nucleotide-binding</keyword>
<dbReference type="Pfam" id="PF01926">
    <property type="entry name" value="MMR_HSR1"/>
    <property type="match status" value="1"/>
</dbReference>
<proteinExistence type="inferred from homology"/>
<dbReference type="Gene3D" id="3.40.50.300">
    <property type="entry name" value="P-loop containing nucleotide triphosphate hydrolases"/>
    <property type="match status" value="1"/>
</dbReference>
<dbReference type="Pfam" id="PF16360">
    <property type="entry name" value="GTP-bdg_M"/>
    <property type="match status" value="1"/>
</dbReference>
<dbReference type="NCBIfam" id="TIGR03156">
    <property type="entry name" value="GTP_HflX"/>
    <property type="match status" value="1"/>
</dbReference>